<dbReference type="OrthoDB" id="8191482at2759"/>
<gene>
    <name evidence="3" type="primary">5578670</name>
</gene>
<feature type="compositionally biased region" description="Low complexity" evidence="1">
    <location>
        <begin position="198"/>
        <end position="224"/>
    </location>
</feature>
<proteinExistence type="predicted"/>
<feature type="chain" id="PRO_5043635388" evidence="2">
    <location>
        <begin position="30"/>
        <end position="384"/>
    </location>
</feature>
<evidence type="ECO:0000313" key="3">
    <source>
        <dbReference type="EnsemblMetazoa" id="AAEL003616-PA"/>
    </source>
</evidence>
<dbReference type="AlphaFoldDB" id="A0A1S4F576"/>
<feature type="region of interest" description="Disordered" evidence="1">
    <location>
        <begin position="130"/>
        <end position="231"/>
    </location>
</feature>
<dbReference type="InterPro" id="IPR050468">
    <property type="entry name" value="Cuticle_Struct_Prot"/>
</dbReference>
<dbReference type="PROSITE" id="PS51155">
    <property type="entry name" value="CHIT_BIND_RR_2"/>
    <property type="match status" value="1"/>
</dbReference>
<dbReference type="Pfam" id="PF00379">
    <property type="entry name" value="Chitin_bind_4"/>
    <property type="match status" value="1"/>
</dbReference>
<accession>A0A1S4F576</accession>
<dbReference type="GO" id="GO:0008010">
    <property type="term" value="F:structural constituent of chitin-based larval cuticle"/>
    <property type="evidence" value="ECO:0007669"/>
    <property type="project" value="TreeGrafter"/>
</dbReference>
<evidence type="ECO:0000256" key="1">
    <source>
        <dbReference type="SAM" id="MobiDB-lite"/>
    </source>
</evidence>
<keyword evidence="2" id="KW-0732">Signal</keyword>
<name>A0A1S4F576_AEDAE</name>
<keyword evidence="4" id="KW-1185">Reference proteome</keyword>
<dbReference type="Proteomes" id="UP000008820">
    <property type="component" value="Chromosome 3"/>
</dbReference>
<dbReference type="EnsemblMetazoa" id="AAEL003616-RA">
    <property type="protein sequence ID" value="AAEL003616-PA"/>
    <property type="gene ID" value="AAEL003616"/>
</dbReference>
<evidence type="ECO:0000256" key="2">
    <source>
        <dbReference type="SAM" id="SignalP"/>
    </source>
</evidence>
<feature type="compositionally biased region" description="Low complexity" evidence="1">
    <location>
        <begin position="153"/>
        <end position="173"/>
    </location>
</feature>
<sequence length="384" mass="41851">MRFHCATLMLPKAFLISFVITGCIDCVRAGRVRADKKEADNQYFHLNSQSDTYHFGYQVNPDGNFHHERRDQEGVTYGCYGYINSSGKLFVTHYVADRRGYRVVEPNKPLYVYLTDRISWQAFLLPKGCGRPSASNSNQPGPELIYKPQSAVSTTTKRPTTTNSMSTTTRNPSPVCPCSQTTTKKPSPATVLTPKPPSTTTMRSTTVSKTTPSTTSYTSTTPIPSTLPPSKPVPTLIDVDADVNILNLPKSNVSTSDDFINDKAHSETNATAPYFYYVPYKHHLAPPPGVPSTAPPGSCNSHYGHLGLAPVIFVPINAAKSLGLVAEADGIPLRMFANDSGGNLTLTEVLDEEGTVIKLDYSNNVFQGIVNGGDFDSLKYANKL</sequence>
<organism evidence="3 4">
    <name type="scientific">Aedes aegypti</name>
    <name type="common">Yellowfever mosquito</name>
    <name type="synonym">Culex aegypti</name>
    <dbReference type="NCBI Taxonomy" id="7159"/>
    <lineage>
        <taxon>Eukaryota</taxon>
        <taxon>Metazoa</taxon>
        <taxon>Ecdysozoa</taxon>
        <taxon>Arthropoda</taxon>
        <taxon>Hexapoda</taxon>
        <taxon>Insecta</taxon>
        <taxon>Pterygota</taxon>
        <taxon>Neoptera</taxon>
        <taxon>Endopterygota</taxon>
        <taxon>Diptera</taxon>
        <taxon>Nematocera</taxon>
        <taxon>Culicoidea</taxon>
        <taxon>Culicidae</taxon>
        <taxon>Culicinae</taxon>
        <taxon>Aedini</taxon>
        <taxon>Aedes</taxon>
        <taxon>Stegomyia</taxon>
    </lineage>
</organism>
<dbReference type="PANTHER" id="PTHR10380">
    <property type="entry name" value="CUTICLE PROTEIN"/>
    <property type="match status" value="1"/>
</dbReference>
<reference evidence="3 4" key="1">
    <citation type="submission" date="2017-06" db="EMBL/GenBank/DDBJ databases">
        <title>Aedes aegypti genome working group (AGWG) sequencing and assembly.</title>
        <authorList>
            <consortium name="Aedes aegypti Genome Working Group (AGWG)"/>
            <person name="Matthews B.J."/>
        </authorList>
    </citation>
    <scope>NUCLEOTIDE SEQUENCE [LARGE SCALE GENOMIC DNA]</scope>
    <source>
        <strain evidence="3 4">LVP_AGWG</strain>
    </source>
</reference>
<evidence type="ECO:0000313" key="4">
    <source>
        <dbReference type="Proteomes" id="UP000008820"/>
    </source>
</evidence>
<dbReference type="InParanoid" id="A0A1S4F576"/>
<dbReference type="PROSITE" id="PS51257">
    <property type="entry name" value="PROKAR_LIPOPROTEIN"/>
    <property type="match status" value="1"/>
</dbReference>
<dbReference type="VEuPathDB" id="VectorBase:AAEL003616"/>
<dbReference type="InterPro" id="IPR000618">
    <property type="entry name" value="Insect_cuticle"/>
</dbReference>
<dbReference type="PANTHER" id="PTHR10380:SF224">
    <property type="entry name" value="CUTICULAR PROTEIN 12A"/>
    <property type="match status" value="1"/>
</dbReference>
<dbReference type="GO" id="GO:0062129">
    <property type="term" value="C:chitin-based extracellular matrix"/>
    <property type="evidence" value="ECO:0007669"/>
    <property type="project" value="TreeGrafter"/>
</dbReference>
<protein>
    <submittedName>
        <fullName evidence="3">Uncharacterized protein</fullName>
    </submittedName>
</protein>
<reference evidence="3" key="2">
    <citation type="submission" date="2020-05" db="UniProtKB">
        <authorList>
            <consortium name="EnsemblMetazoa"/>
        </authorList>
    </citation>
    <scope>IDENTIFICATION</scope>
    <source>
        <strain evidence="3">LVP_AGWG</strain>
    </source>
</reference>
<feature type="signal peptide" evidence="2">
    <location>
        <begin position="1"/>
        <end position="29"/>
    </location>
</feature>